<protein>
    <recommendedName>
        <fullName evidence="4">Secreted protein</fullName>
    </recommendedName>
</protein>
<keyword evidence="3" id="KW-1185">Reference proteome</keyword>
<gene>
    <name evidence="2" type="ORF">QIS99_30575</name>
</gene>
<reference evidence="2 3" key="1">
    <citation type="submission" date="2023-05" db="EMBL/GenBank/DDBJ databases">
        <title>Draft genome sequence of Streptomyces sp. B-S-A8 isolated from a cave soil in Thailand.</title>
        <authorList>
            <person name="Chamroensaksri N."/>
            <person name="Muangham S."/>
        </authorList>
    </citation>
    <scope>NUCLEOTIDE SEQUENCE [LARGE SCALE GENOMIC DNA]</scope>
    <source>
        <strain evidence="2 3">B-S-A8</strain>
    </source>
</reference>
<dbReference type="Proteomes" id="UP001224661">
    <property type="component" value="Unassembled WGS sequence"/>
</dbReference>
<feature type="region of interest" description="Disordered" evidence="1">
    <location>
        <begin position="79"/>
        <end position="119"/>
    </location>
</feature>
<feature type="compositionally biased region" description="Basic and acidic residues" evidence="1">
    <location>
        <begin position="79"/>
        <end position="89"/>
    </location>
</feature>
<dbReference type="EMBL" id="JASCIR010000051">
    <property type="protein sequence ID" value="MDI3390507.1"/>
    <property type="molecule type" value="Genomic_DNA"/>
</dbReference>
<name>A0ABT6S1D9_9ACTN</name>
<dbReference type="RefSeq" id="WP_282516995.1">
    <property type="nucleotide sequence ID" value="NZ_JASCIR010000051.1"/>
</dbReference>
<accession>A0ABT6S1D9</accession>
<proteinExistence type="predicted"/>
<organism evidence="2 3">
    <name type="scientific">Streptomyces solicavernae</name>
    <dbReference type="NCBI Taxonomy" id="3043614"/>
    <lineage>
        <taxon>Bacteria</taxon>
        <taxon>Bacillati</taxon>
        <taxon>Actinomycetota</taxon>
        <taxon>Actinomycetes</taxon>
        <taxon>Kitasatosporales</taxon>
        <taxon>Streptomycetaceae</taxon>
        <taxon>Streptomyces</taxon>
    </lineage>
</organism>
<evidence type="ECO:0008006" key="4">
    <source>
        <dbReference type="Google" id="ProtNLM"/>
    </source>
</evidence>
<sequence>MAGVLEVAVAAVGELVVALLELVDRVAGVVVEYDLRAGVRPDLNVHDVGRELLPDFGALDELVLVCRRPVEAEHLKDPLKLVRQHDRHSGAPPMSNIPAQPPCTAGKLQSVWKKPKLTQ</sequence>
<evidence type="ECO:0000313" key="3">
    <source>
        <dbReference type="Proteomes" id="UP001224661"/>
    </source>
</evidence>
<comment type="caution">
    <text evidence="2">The sequence shown here is derived from an EMBL/GenBank/DDBJ whole genome shotgun (WGS) entry which is preliminary data.</text>
</comment>
<evidence type="ECO:0000256" key="1">
    <source>
        <dbReference type="SAM" id="MobiDB-lite"/>
    </source>
</evidence>
<evidence type="ECO:0000313" key="2">
    <source>
        <dbReference type="EMBL" id="MDI3390507.1"/>
    </source>
</evidence>